<evidence type="ECO:0000256" key="4">
    <source>
        <dbReference type="ARBA" id="ARBA00023152"/>
    </source>
</evidence>
<dbReference type="NCBIfam" id="TIGR00419">
    <property type="entry name" value="tim"/>
    <property type="match status" value="1"/>
</dbReference>
<dbReference type="Gene3D" id="3.20.20.70">
    <property type="entry name" value="Aldolase class I"/>
    <property type="match status" value="1"/>
</dbReference>
<feature type="binding site" evidence="7">
    <location>
        <begin position="10"/>
        <end position="12"/>
    </location>
    <ligand>
        <name>substrate</name>
    </ligand>
</feature>
<accession>A0A0M0BTK7</accession>
<evidence type="ECO:0000313" key="9">
    <source>
        <dbReference type="EMBL" id="KON31506.1"/>
    </source>
</evidence>
<comment type="pathway">
    <text evidence="7 8">Carbohydrate degradation; glycolysis; D-glyceraldehyde 3-phosphate from glycerone phosphate: step 1/1.</text>
</comment>
<comment type="subcellular location">
    <subcellularLocation>
        <location evidence="7 8">Cytoplasm</location>
    </subcellularLocation>
</comment>
<dbReference type="PANTHER" id="PTHR21139:SF42">
    <property type="entry name" value="TRIOSEPHOSPHATE ISOMERASE"/>
    <property type="match status" value="1"/>
</dbReference>
<dbReference type="UniPathway" id="UPA00109">
    <property type="reaction ID" value="UER00189"/>
</dbReference>
<dbReference type="AlphaFoldDB" id="A0A0M0BTK7"/>
<evidence type="ECO:0000313" key="10">
    <source>
        <dbReference type="Proteomes" id="UP000037210"/>
    </source>
</evidence>
<dbReference type="SUPFAM" id="SSF51351">
    <property type="entry name" value="Triosephosphate isomerase (TIM)"/>
    <property type="match status" value="1"/>
</dbReference>
<dbReference type="GO" id="GO:0046166">
    <property type="term" value="P:glyceraldehyde-3-phosphate biosynthetic process"/>
    <property type="evidence" value="ECO:0007669"/>
    <property type="project" value="TreeGrafter"/>
</dbReference>
<keyword evidence="5 7" id="KW-0413">Isomerase</keyword>
<dbReference type="EC" id="5.3.1.1" evidence="7 8"/>
<sequence length="225" mass="23284">MVGYPLILVNLKTYREATGEGAVRMATTAEEVSKRTGVCVAVAPQAVDIRMIVEATEIPVFAQHVDAVGYGKYTGHMLPEAVAEAGCAGTLISHSERRLGLEAIEATVERSRAVGLLSVVCVDTVERGRAVAPFTPDAVAIEPPELIGTGTPVSKARPEVVSGSVEAVKGIDPRVRVLCGAGITGGEDVAAAMRLGVEGVLVASGVVKAEDPFEVLLGLAEATRL</sequence>
<dbReference type="PATRIC" id="fig|1685127.3.peg.1707"/>
<feature type="active site" description="Proton acceptor" evidence="7">
    <location>
        <position position="142"/>
    </location>
</feature>
<comment type="catalytic activity">
    <reaction evidence="7 8">
        <text>D-glyceraldehyde 3-phosphate = dihydroxyacetone phosphate</text>
        <dbReference type="Rhea" id="RHEA:18585"/>
        <dbReference type="ChEBI" id="CHEBI:57642"/>
        <dbReference type="ChEBI" id="CHEBI:59776"/>
        <dbReference type="EC" id="5.3.1.1"/>
    </reaction>
</comment>
<comment type="subunit">
    <text evidence="6 7">Homotetramer; dimer of dimers.</text>
</comment>
<dbReference type="GO" id="GO:0019563">
    <property type="term" value="P:glycerol catabolic process"/>
    <property type="evidence" value="ECO:0007669"/>
    <property type="project" value="TreeGrafter"/>
</dbReference>
<dbReference type="FunFam" id="3.20.20.70:FF:000223">
    <property type="entry name" value="Triosephosphate isomerase"/>
    <property type="match status" value="1"/>
</dbReference>
<evidence type="ECO:0000256" key="3">
    <source>
        <dbReference type="ARBA" id="ARBA00022490"/>
    </source>
</evidence>
<dbReference type="NCBIfam" id="NF003302">
    <property type="entry name" value="PRK04302.1"/>
    <property type="match status" value="1"/>
</dbReference>
<evidence type="ECO:0000256" key="2">
    <source>
        <dbReference type="ARBA" id="ARBA00022432"/>
    </source>
</evidence>
<feature type="binding site" evidence="7">
    <location>
        <position position="182"/>
    </location>
    <ligand>
        <name>substrate</name>
    </ligand>
</feature>
<evidence type="ECO:0000256" key="7">
    <source>
        <dbReference type="HAMAP-Rule" id="MF_00147"/>
    </source>
</evidence>
<dbReference type="InterPro" id="IPR013785">
    <property type="entry name" value="Aldolase_TIM"/>
</dbReference>
<dbReference type="GO" id="GO:0006094">
    <property type="term" value="P:gluconeogenesis"/>
    <property type="evidence" value="ECO:0007669"/>
    <property type="project" value="UniProtKB-UniRule"/>
</dbReference>
<evidence type="ECO:0000256" key="5">
    <source>
        <dbReference type="ARBA" id="ARBA00023235"/>
    </source>
</evidence>
<comment type="function">
    <text evidence="7">Involved in the gluconeogenesis. Catalyzes stereospecifically the conversion of dihydroxyacetone phosphate (DHAP) to D-glyceraldehyde-3-phosphate (G3P).</text>
</comment>
<dbReference type="GO" id="GO:0006096">
    <property type="term" value="P:glycolytic process"/>
    <property type="evidence" value="ECO:0007669"/>
    <property type="project" value="UniProtKB-UniRule"/>
</dbReference>
<dbReference type="InterPro" id="IPR035990">
    <property type="entry name" value="TIM_sf"/>
</dbReference>
<keyword evidence="2 7" id="KW-0312">Gluconeogenesis</keyword>
<dbReference type="HAMAP" id="MF_00147_A">
    <property type="entry name" value="TIM_A"/>
    <property type="match status" value="1"/>
</dbReference>
<feature type="binding site" evidence="7">
    <location>
        <position position="147"/>
    </location>
    <ligand>
        <name>substrate</name>
    </ligand>
</feature>
<dbReference type="CDD" id="cd00311">
    <property type="entry name" value="TIM"/>
    <property type="match status" value="1"/>
</dbReference>
<comment type="similarity">
    <text evidence="7 8">Belongs to the triosephosphate isomerase family.</text>
</comment>
<name>A0A0M0BTK7_9ARCH</name>
<dbReference type="Pfam" id="PF00121">
    <property type="entry name" value="TIM"/>
    <property type="match status" value="1"/>
</dbReference>
<dbReference type="PROSITE" id="PS51440">
    <property type="entry name" value="TIM_2"/>
    <property type="match status" value="1"/>
</dbReference>
<dbReference type="InterPro" id="IPR000652">
    <property type="entry name" value="Triosephosphate_isomerase"/>
</dbReference>
<dbReference type="InterPro" id="IPR022891">
    <property type="entry name" value="Triosephosphate_isomerase_arc"/>
</dbReference>
<evidence type="ECO:0000256" key="8">
    <source>
        <dbReference type="RuleBase" id="RU363013"/>
    </source>
</evidence>
<dbReference type="UniPathway" id="UPA00138"/>
<keyword evidence="4 7" id="KW-0324">Glycolysis</keyword>
<organism evidence="9 10">
    <name type="scientific">miscellaneous Crenarchaeota group-15 archaeon DG-45</name>
    <dbReference type="NCBI Taxonomy" id="1685127"/>
    <lineage>
        <taxon>Archaea</taxon>
        <taxon>Candidatus Bathyarchaeota</taxon>
        <taxon>MCG-15</taxon>
    </lineage>
</organism>
<protein>
    <recommendedName>
        <fullName evidence="1 7">Triosephosphate isomerase</fullName>
        <shortName evidence="7">TIM</shortName>
        <shortName evidence="7">TPI</shortName>
        <ecNumber evidence="7 8">5.3.1.1</ecNumber>
    </recommendedName>
    <alternativeName>
        <fullName evidence="7">Triose-phosphate isomerase</fullName>
    </alternativeName>
</protein>
<feature type="binding site" evidence="7">
    <location>
        <begin position="203"/>
        <end position="204"/>
    </location>
    <ligand>
        <name>substrate</name>
    </ligand>
</feature>
<evidence type="ECO:0000256" key="6">
    <source>
        <dbReference type="ARBA" id="ARBA00044762"/>
    </source>
</evidence>
<feature type="active site" description="Electrophile" evidence="7">
    <location>
        <position position="94"/>
    </location>
</feature>
<reference evidence="9 10" key="1">
    <citation type="submission" date="2015-06" db="EMBL/GenBank/DDBJ databases">
        <title>New insights into the roles of widespread benthic archaea in carbon and nitrogen cycling.</title>
        <authorList>
            <person name="Lazar C.S."/>
            <person name="Baker B.J."/>
            <person name="Seitz K.W."/>
            <person name="Hyde A.S."/>
            <person name="Dick G.J."/>
            <person name="Hinrichs K.-U."/>
            <person name="Teske A.P."/>
        </authorList>
    </citation>
    <scope>NUCLEOTIDE SEQUENCE [LARGE SCALE GENOMIC DNA]</scope>
    <source>
        <strain evidence="9">DG-45</strain>
    </source>
</reference>
<dbReference type="EMBL" id="LFWZ01000003">
    <property type="protein sequence ID" value="KON31506.1"/>
    <property type="molecule type" value="Genomic_DNA"/>
</dbReference>
<dbReference type="GO" id="GO:0005829">
    <property type="term" value="C:cytosol"/>
    <property type="evidence" value="ECO:0007669"/>
    <property type="project" value="TreeGrafter"/>
</dbReference>
<keyword evidence="3 7" id="KW-0963">Cytoplasm</keyword>
<dbReference type="PANTHER" id="PTHR21139">
    <property type="entry name" value="TRIOSEPHOSPHATE ISOMERASE"/>
    <property type="match status" value="1"/>
</dbReference>
<proteinExistence type="inferred from homology"/>
<dbReference type="Proteomes" id="UP000037210">
    <property type="component" value="Unassembled WGS sequence"/>
</dbReference>
<comment type="pathway">
    <text evidence="7 8">Carbohydrate biosynthesis; gluconeogenesis.</text>
</comment>
<gene>
    <name evidence="7" type="primary">tpiA</name>
    <name evidence="9" type="ORF">AC482_00510</name>
</gene>
<evidence type="ECO:0000256" key="1">
    <source>
        <dbReference type="ARBA" id="ARBA00019397"/>
    </source>
</evidence>
<comment type="caution">
    <text evidence="9">The sequence shown here is derived from an EMBL/GenBank/DDBJ whole genome shotgun (WGS) entry which is preliminary data.</text>
</comment>
<dbReference type="GO" id="GO:0004807">
    <property type="term" value="F:triose-phosphate isomerase activity"/>
    <property type="evidence" value="ECO:0007669"/>
    <property type="project" value="UniProtKB-UniRule"/>
</dbReference>